<dbReference type="NCBIfam" id="TIGR02532">
    <property type="entry name" value="IV_pilin_GFxxxE"/>
    <property type="match status" value="1"/>
</dbReference>
<evidence type="ECO:0000313" key="5">
    <source>
        <dbReference type="Proteomes" id="UP000761574"/>
    </source>
</evidence>
<comment type="caution">
    <text evidence="4">The sequence shown here is derived from an EMBL/GenBank/DDBJ whole genome shotgun (WGS) entry which is preliminary data.</text>
</comment>
<evidence type="ECO:0000313" key="4">
    <source>
        <dbReference type="EMBL" id="GIU46743.1"/>
    </source>
</evidence>
<keyword evidence="5" id="KW-1185">Reference proteome</keyword>
<keyword evidence="2" id="KW-0488">Methylation</keyword>
<dbReference type="SUPFAM" id="SSF54523">
    <property type="entry name" value="Pili subunits"/>
    <property type="match status" value="1"/>
</dbReference>
<keyword evidence="3" id="KW-0472">Membrane</keyword>
<dbReference type="Gene3D" id="3.30.700.10">
    <property type="entry name" value="Glycoprotein, Type 4 Pilin"/>
    <property type="match status" value="1"/>
</dbReference>
<sequence>MKGIQLNQQINNAKGFTLIELMIVVAIIGILAAIALPAYRDYVTSAQGGAAMKGVTAFTQKIQTCVQTGIGCDAIANEIGANKKFTTGSGNTYAQNPGADLSLVWTEEKCVLTATFTPSGGVSYAMTNGAKGSDTELPLCKKGAGLPTT</sequence>
<name>A0ABQ4PGS3_9GAMM</name>
<dbReference type="PANTHER" id="PTHR30093:SF34">
    <property type="entry name" value="PREPILIN PEPTIDASE-DEPENDENT PROTEIN D"/>
    <property type="match status" value="1"/>
</dbReference>
<dbReference type="EMBL" id="BPFB01000018">
    <property type="protein sequence ID" value="GIU46743.1"/>
    <property type="molecule type" value="Genomic_DNA"/>
</dbReference>
<reference evidence="4 5" key="1">
    <citation type="submission" date="2021-05" db="EMBL/GenBank/DDBJ databases">
        <title>Molecular characterization for Shewanella algae harboring chromosomal blaOXA-55-like strains isolated from clinical and environment sample.</title>
        <authorList>
            <person name="Ohama Y."/>
            <person name="Aoki K."/>
            <person name="Harada S."/>
            <person name="Moriya K."/>
            <person name="Ishii Y."/>
            <person name="Tateda K."/>
        </authorList>
    </citation>
    <scope>NUCLEOTIDE SEQUENCE [LARGE SCALE GENOMIC DNA]</scope>
    <source>
        <strain evidence="4 5">LMG 23746</strain>
    </source>
</reference>
<keyword evidence="3" id="KW-0812">Transmembrane</keyword>
<proteinExistence type="inferred from homology"/>
<evidence type="ECO:0000256" key="3">
    <source>
        <dbReference type="SAM" id="Phobius"/>
    </source>
</evidence>
<comment type="similarity">
    <text evidence="1">Belongs to the N-Me-Phe pilin family.</text>
</comment>
<dbReference type="InterPro" id="IPR045584">
    <property type="entry name" value="Pilin-like"/>
</dbReference>
<feature type="transmembrane region" description="Helical" evidence="3">
    <location>
        <begin position="21"/>
        <end position="39"/>
    </location>
</feature>
<evidence type="ECO:0000256" key="1">
    <source>
        <dbReference type="ARBA" id="ARBA00005233"/>
    </source>
</evidence>
<dbReference type="PROSITE" id="PS00409">
    <property type="entry name" value="PROKAR_NTER_METHYL"/>
    <property type="match status" value="1"/>
</dbReference>
<organism evidence="4 5">
    <name type="scientific">Shewanella algidipiscicola</name>
    <dbReference type="NCBI Taxonomy" id="614070"/>
    <lineage>
        <taxon>Bacteria</taxon>
        <taxon>Pseudomonadati</taxon>
        <taxon>Pseudomonadota</taxon>
        <taxon>Gammaproteobacteria</taxon>
        <taxon>Alteromonadales</taxon>
        <taxon>Shewanellaceae</taxon>
        <taxon>Shewanella</taxon>
    </lineage>
</organism>
<dbReference type="PANTHER" id="PTHR30093">
    <property type="entry name" value="GENERAL SECRETION PATHWAY PROTEIN G"/>
    <property type="match status" value="1"/>
</dbReference>
<gene>
    <name evidence="4" type="primary">pilA</name>
    <name evidence="4" type="ORF">TUM4630_18090</name>
</gene>
<evidence type="ECO:0000256" key="2">
    <source>
        <dbReference type="ARBA" id="ARBA00022481"/>
    </source>
</evidence>
<accession>A0ABQ4PGS3</accession>
<keyword evidence="3" id="KW-1133">Transmembrane helix</keyword>
<dbReference type="Proteomes" id="UP000761574">
    <property type="component" value="Unassembled WGS sequence"/>
</dbReference>
<protein>
    <submittedName>
        <fullName evidence="4">Type IV pilin protein PilA</fullName>
    </submittedName>
</protein>
<dbReference type="InterPro" id="IPR012902">
    <property type="entry name" value="N_methyl_site"/>
</dbReference>
<dbReference type="Pfam" id="PF07963">
    <property type="entry name" value="N_methyl"/>
    <property type="match status" value="1"/>
</dbReference>
<dbReference type="RefSeq" id="WP_119978055.1">
    <property type="nucleotide sequence ID" value="NZ_BPFB01000018.1"/>
</dbReference>